<name>A0ABS2NZL6_9BACI</name>
<evidence type="ECO:0000313" key="2">
    <source>
        <dbReference type="EMBL" id="MBM7620076.1"/>
    </source>
</evidence>
<reference evidence="2 3" key="1">
    <citation type="submission" date="2021-01" db="EMBL/GenBank/DDBJ databases">
        <title>Genomic Encyclopedia of Type Strains, Phase IV (KMG-IV): sequencing the most valuable type-strain genomes for metagenomic binning, comparative biology and taxonomic classification.</title>
        <authorList>
            <person name="Goeker M."/>
        </authorList>
    </citation>
    <scope>NUCLEOTIDE SEQUENCE [LARGE SCALE GENOMIC DNA]</scope>
    <source>
        <strain evidence="2 3">DSM 25879</strain>
    </source>
</reference>
<evidence type="ECO:0000313" key="3">
    <source>
        <dbReference type="Proteomes" id="UP000737402"/>
    </source>
</evidence>
<sequence>MSTKIWENDLIGVLEIPSYDDMPYRDSIFINKQDSLQFIVRIISQPPESFPNVKTVTCFYSDLEPWGFEDDYHQPDYIRKDRLREWLDDRLLVFKVERRVKYNHEEVFNTKDVRVLPKHPSFNQELRLIPVPIFSRESHSIDVDEFVYRLSNKKFVGRIDNISHESNDTPSLILWRDEIEDEEQYKVFGEFEHHQYAYGGFSFGLRGELKAIDFKEQWMDECYFCNDVEDLVYIPLSIYQDMTEAMELAKSISEISLIEKNETKNTQITNEEQMVPQYLKEEETKTKVFVQAEKEVAATVQETGPATQSKNQLINEAEQEFLELFYSQTQDSSLSYKMEDLINFHTSMKSSSLVILSGMSGTGKSKLVELYSHSLGLKGEQQTVIPVSPSWTSDTDLIGYADTMHMVYRPGDSGLINALKKAEGQPDKLFLICFDEMNLARVEHYFSQFLSILEMEQGKRVLRLYNDDLENRLYNSAQYPPTILIQDNVLFVGTVNVDESTYHFSDKVLDRSNVITLEVMPFNHLKSLPEKKKHLTTRKEEIDFDTYKSFKKENRVVALQDDELALMWDLHQALQRVNRQVGVGPRIVKHVDQYLENLPIQTYLTREEALDIQFVQRILTKVRGSEEQLKGLLGTYTREGEVIDSELILLLEKYEQISTFTKSKKVIQQKAKELKLHGYTF</sequence>
<dbReference type="Proteomes" id="UP000737402">
    <property type="component" value="Unassembled WGS sequence"/>
</dbReference>
<keyword evidence="3" id="KW-1185">Reference proteome</keyword>
<evidence type="ECO:0000259" key="1">
    <source>
        <dbReference type="Pfam" id="PF07728"/>
    </source>
</evidence>
<dbReference type="InterPro" id="IPR011704">
    <property type="entry name" value="ATPase_dyneun-rel_AAA"/>
</dbReference>
<dbReference type="EMBL" id="JAFBED010000003">
    <property type="protein sequence ID" value="MBM7620076.1"/>
    <property type="molecule type" value="Genomic_DNA"/>
</dbReference>
<proteinExistence type="predicted"/>
<comment type="caution">
    <text evidence="2">The sequence shown here is derived from an EMBL/GenBank/DDBJ whole genome shotgun (WGS) entry which is preliminary data.</text>
</comment>
<feature type="domain" description="ATPase dynein-related AAA" evidence="1">
    <location>
        <begin position="354"/>
        <end position="456"/>
    </location>
</feature>
<organism evidence="2 3">
    <name type="scientific">Sutcliffiella tianshenii</name>
    <dbReference type="NCBI Taxonomy" id="1463404"/>
    <lineage>
        <taxon>Bacteria</taxon>
        <taxon>Bacillati</taxon>
        <taxon>Bacillota</taxon>
        <taxon>Bacilli</taxon>
        <taxon>Bacillales</taxon>
        <taxon>Bacillaceae</taxon>
        <taxon>Sutcliffiella</taxon>
    </lineage>
</organism>
<dbReference type="Gene3D" id="3.40.50.300">
    <property type="entry name" value="P-loop containing nucleotide triphosphate hydrolases"/>
    <property type="match status" value="1"/>
</dbReference>
<dbReference type="InterPro" id="IPR027417">
    <property type="entry name" value="P-loop_NTPase"/>
</dbReference>
<dbReference type="SUPFAM" id="SSF52540">
    <property type="entry name" value="P-loop containing nucleoside triphosphate hydrolases"/>
    <property type="match status" value="1"/>
</dbReference>
<accession>A0ABS2NZL6</accession>
<protein>
    <recommendedName>
        <fullName evidence="1">ATPase dynein-related AAA domain-containing protein</fullName>
    </recommendedName>
</protein>
<dbReference type="RefSeq" id="WP_204415442.1">
    <property type="nucleotide sequence ID" value="NZ_JAFBED010000003.1"/>
</dbReference>
<gene>
    <name evidence="2" type="ORF">JOC95_001928</name>
</gene>
<dbReference type="Pfam" id="PF07728">
    <property type="entry name" value="AAA_5"/>
    <property type="match status" value="1"/>
</dbReference>